<dbReference type="AlphaFoldDB" id="A0A1G4MIC0"/>
<feature type="region of interest" description="Disordered" evidence="1">
    <location>
        <begin position="19"/>
        <end position="58"/>
    </location>
</feature>
<reference evidence="2 3" key="1">
    <citation type="submission" date="2016-03" db="EMBL/GenBank/DDBJ databases">
        <authorList>
            <person name="Devillers H."/>
        </authorList>
    </citation>
    <scope>NUCLEOTIDE SEQUENCE [LARGE SCALE GENOMIC DNA]</scope>
    <source>
        <strain evidence="2">CBS 6772</strain>
    </source>
</reference>
<dbReference type="OrthoDB" id="4036654at2759"/>
<evidence type="ECO:0000256" key="1">
    <source>
        <dbReference type="SAM" id="MobiDB-lite"/>
    </source>
</evidence>
<dbReference type="OMA" id="VKQDNDM"/>
<gene>
    <name evidence="2" type="ORF">LAFE_0G14378G</name>
</gene>
<organism evidence="2 3">
    <name type="scientific">Lachancea fermentati</name>
    <name type="common">Zygosaccharomyces fermentati</name>
    <dbReference type="NCBI Taxonomy" id="4955"/>
    <lineage>
        <taxon>Eukaryota</taxon>
        <taxon>Fungi</taxon>
        <taxon>Dikarya</taxon>
        <taxon>Ascomycota</taxon>
        <taxon>Saccharomycotina</taxon>
        <taxon>Saccharomycetes</taxon>
        <taxon>Saccharomycetales</taxon>
        <taxon>Saccharomycetaceae</taxon>
        <taxon>Lachancea</taxon>
    </lineage>
</organism>
<sequence>MSSLQTELAERKRRLELLKNKASKKSERPSSTRDDIITDSSLSLEERNSTQETELQGAHNLASDGIAFRGTSSRAFGLETAETLSAKVQAQILSQIEHKTNNPRTESIDTVSEVSIDGNADELNTTAPKPTSDLEEKLKPELDVLQQRTDEAIKRLVRRRLLAQAKEED</sequence>
<name>A0A1G4MIC0_LACFM</name>
<dbReference type="InterPro" id="IPR013169">
    <property type="entry name" value="mRNA_splic_Cwf18-like"/>
</dbReference>
<feature type="compositionally biased region" description="Basic and acidic residues" evidence="1">
    <location>
        <begin position="19"/>
        <end position="36"/>
    </location>
</feature>
<evidence type="ECO:0000313" key="3">
    <source>
        <dbReference type="Proteomes" id="UP000190831"/>
    </source>
</evidence>
<proteinExistence type="predicted"/>
<dbReference type="Proteomes" id="UP000190831">
    <property type="component" value="Chromosome G"/>
</dbReference>
<dbReference type="Pfam" id="PF08315">
    <property type="entry name" value="cwf18"/>
    <property type="match status" value="1"/>
</dbReference>
<accession>A0A1G4MIC0</accession>
<dbReference type="EMBL" id="LT598486">
    <property type="protein sequence ID" value="SCW03615.1"/>
    <property type="molecule type" value="Genomic_DNA"/>
</dbReference>
<protein>
    <submittedName>
        <fullName evidence="2">LAFE_0G14378g1_1</fullName>
    </submittedName>
</protein>
<evidence type="ECO:0000313" key="2">
    <source>
        <dbReference type="EMBL" id="SCW03615.1"/>
    </source>
</evidence>
<keyword evidence="3" id="KW-1185">Reference proteome</keyword>